<keyword evidence="9" id="KW-0732">Signal</keyword>
<keyword evidence="11" id="KW-1185">Reference proteome</keyword>
<feature type="transmembrane region" description="Helical" evidence="8">
    <location>
        <begin position="153"/>
        <end position="170"/>
    </location>
</feature>
<organism evidence="10 11">
    <name type="scientific">Chlorella ohadii</name>
    <dbReference type="NCBI Taxonomy" id="2649997"/>
    <lineage>
        <taxon>Eukaryota</taxon>
        <taxon>Viridiplantae</taxon>
        <taxon>Chlorophyta</taxon>
        <taxon>core chlorophytes</taxon>
        <taxon>Trebouxiophyceae</taxon>
        <taxon>Chlorellales</taxon>
        <taxon>Chlorellaceae</taxon>
        <taxon>Chlorella clade</taxon>
        <taxon>Chlorella</taxon>
    </lineage>
</organism>
<evidence type="ECO:0000313" key="11">
    <source>
        <dbReference type="Proteomes" id="UP001205105"/>
    </source>
</evidence>
<protein>
    <recommendedName>
        <fullName evidence="8">4-hydroxybenzoate polyprenyltransferase, mitochondrial</fullName>
        <shortName evidence="8">4-HB polyprenyltransferase</shortName>
        <ecNumber evidence="8">2.5.1.39</ecNumber>
    </recommendedName>
    <alternativeName>
        <fullName evidence="8">Para-hydroxybenzoate--polyprenyltransferase</fullName>
        <shortName evidence="8">PHB:PPT</shortName>
        <shortName evidence="8">PHB:polyprenyltransferase</shortName>
    </alternativeName>
</protein>
<dbReference type="FunFam" id="1.10.357.140:FF:000003">
    <property type="entry name" value="4-hydroxybenzoate polyprenyltransferase, mitochondrial"/>
    <property type="match status" value="1"/>
</dbReference>
<keyword evidence="4 8" id="KW-0808">Transferase</keyword>
<dbReference type="Gene3D" id="1.10.357.140">
    <property type="entry name" value="UbiA prenyltransferase"/>
    <property type="match status" value="1"/>
</dbReference>
<comment type="cofactor">
    <cofactor evidence="1 8">
        <name>Mg(2+)</name>
        <dbReference type="ChEBI" id="CHEBI:18420"/>
    </cofactor>
</comment>
<feature type="transmembrane region" description="Helical" evidence="8">
    <location>
        <begin position="130"/>
        <end position="147"/>
    </location>
</feature>
<evidence type="ECO:0000256" key="9">
    <source>
        <dbReference type="SAM" id="SignalP"/>
    </source>
</evidence>
<feature type="transmembrane region" description="Helical" evidence="8">
    <location>
        <begin position="72"/>
        <end position="97"/>
    </location>
</feature>
<dbReference type="GO" id="GO:0008299">
    <property type="term" value="P:isoprenoid biosynthetic process"/>
    <property type="evidence" value="ECO:0007669"/>
    <property type="project" value="UniProtKB-UniRule"/>
</dbReference>
<comment type="function">
    <text evidence="8">Catalyzes the prenylation of para-hydroxybenzoate (PHB) with an all-trans polyprenyl group. Mediates the second step in the final reaction sequence of coenzyme Q (CoQ) biosynthesis, which is the condensation of the polyisoprenoid side chain with PHB, generating the first membrane-bound Q intermediate.</text>
</comment>
<keyword evidence="8" id="KW-0831">Ubiquinone biosynthesis</keyword>
<dbReference type="InterPro" id="IPR039653">
    <property type="entry name" value="Prenyltransferase"/>
</dbReference>
<dbReference type="AlphaFoldDB" id="A0AAD5H870"/>
<keyword evidence="8" id="KW-0496">Mitochondrion</keyword>
<dbReference type="InterPro" id="IPR030470">
    <property type="entry name" value="UbiA_prenylTrfase_CS"/>
</dbReference>
<keyword evidence="8" id="KW-0414">Isoprene biosynthesis</keyword>
<keyword evidence="6 8" id="KW-1133">Transmembrane helix</keyword>
<evidence type="ECO:0000256" key="4">
    <source>
        <dbReference type="ARBA" id="ARBA00022679"/>
    </source>
</evidence>
<dbReference type="InterPro" id="IPR044878">
    <property type="entry name" value="UbiA_sf"/>
</dbReference>
<feature type="signal peptide" evidence="9">
    <location>
        <begin position="1"/>
        <end position="23"/>
    </location>
</feature>
<dbReference type="GO" id="GO:0006744">
    <property type="term" value="P:ubiquinone biosynthetic process"/>
    <property type="evidence" value="ECO:0007669"/>
    <property type="project" value="UniProtKB-UniRule"/>
</dbReference>
<dbReference type="Pfam" id="PF01040">
    <property type="entry name" value="UbiA"/>
    <property type="match status" value="1"/>
</dbReference>
<dbReference type="CDD" id="cd13959">
    <property type="entry name" value="PT_UbiA_COQ2"/>
    <property type="match status" value="1"/>
</dbReference>
<evidence type="ECO:0000256" key="8">
    <source>
        <dbReference type="HAMAP-Rule" id="MF_03189"/>
    </source>
</evidence>
<evidence type="ECO:0000313" key="10">
    <source>
        <dbReference type="EMBL" id="KAI7844803.1"/>
    </source>
</evidence>
<feature type="transmembrane region" description="Helical" evidence="8">
    <location>
        <begin position="33"/>
        <end position="52"/>
    </location>
</feature>
<dbReference type="GO" id="GO:0005743">
    <property type="term" value="C:mitochondrial inner membrane"/>
    <property type="evidence" value="ECO:0007669"/>
    <property type="project" value="UniProtKB-SubCell"/>
</dbReference>
<dbReference type="PANTHER" id="PTHR11048:SF28">
    <property type="entry name" value="4-HYDROXYBENZOATE POLYPRENYLTRANSFERASE, MITOCHONDRIAL"/>
    <property type="match status" value="1"/>
</dbReference>
<dbReference type="Proteomes" id="UP001205105">
    <property type="component" value="Unassembled WGS sequence"/>
</dbReference>
<comment type="catalytic activity">
    <reaction evidence="8">
        <text>an all-trans-polyprenyl diphosphate + 4-hydroxybenzoate = a 4-hydroxy-3-(all-trans-polyprenyl)benzoate + diphosphate</text>
        <dbReference type="Rhea" id="RHEA:44504"/>
        <dbReference type="Rhea" id="RHEA-COMP:9514"/>
        <dbReference type="Rhea" id="RHEA-COMP:9564"/>
        <dbReference type="ChEBI" id="CHEBI:17879"/>
        <dbReference type="ChEBI" id="CHEBI:33019"/>
        <dbReference type="ChEBI" id="CHEBI:58914"/>
        <dbReference type="ChEBI" id="CHEBI:78396"/>
        <dbReference type="EC" id="2.5.1.39"/>
    </reaction>
</comment>
<evidence type="ECO:0000256" key="6">
    <source>
        <dbReference type="ARBA" id="ARBA00022989"/>
    </source>
</evidence>
<keyword evidence="5 8" id="KW-0812">Transmembrane</keyword>
<comment type="subcellular location">
    <subcellularLocation>
        <location evidence="2">Membrane</location>
        <topology evidence="2">Multi-pass membrane protein</topology>
    </subcellularLocation>
    <subcellularLocation>
        <location evidence="8">Mitochondrion inner membrane</location>
        <topology evidence="8">Multi-pass membrane protein</topology>
        <orientation evidence="8">Matrix side</orientation>
    </subcellularLocation>
</comment>
<dbReference type="PROSITE" id="PS00943">
    <property type="entry name" value="UBIA"/>
    <property type="match status" value="1"/>
</dbReference>
<dbReference type="NCBIfam" id="TIGR01474">
    <property type="entry name" value="ubiA_proteo"/>
    <property type="match status" value="1"/>
</dbReference>
<name>A0AAD5H870_9CHLO</name>
<feature type="chain" id="PRO_5042018754" description="4-hydroxybenzoate polyprenyltransferase, mitochondrial" evidence="9">
    <location>
        <begin position="24"/>
        <end position="279"/>
    </location>
</feature>
<comment type="caution">
    <text evidence="10">The sequence shown here is derived from an EMBL/GenBank/DDBJ whole genome shotgun (WGS) entry which is preliminary data.</text>
</comment>
<dbReference type="PANTHER" id="PTHR11048">
    <property type="entry name" value="PRENYLTRANSFERASES"/>
    <property type="match status" value="1"/>
</dbReference>
<gene>
    <name evidence="10" type="ORF">COHA_001683</name>
</gene>
<evidence type="ECO:0000256" key="5">
    <source>
        <dbReference type="ARBA" id="ARBA00022692"/>
    </source>
</evidence>
<evidence type="ECO:0000256" key="3">
    <source>
        <dbReference type="ARBA" id="ARBA00005985"/>
    </source>
</evidence>
<evidence type="ECO:0000256" key="2">
    <source>
        <dbReference type="ARBA" id="ARBA00004141"/>
    </source>
</evidence>
<dbReference type="GO" id="GO:0008412">
    <property type="term" value="F:4-hydroxybenzoate polyprenyltransferase activity"/>
    <property type="evidence" value="ECO:0007669"/>
    <property type="project" value="UniProtKB-EC"/>
</dbReference>
<accession>A0AAD5H870</accession>
<dbReference type="HAMAP" id="MF_01635">
    <property type="entry name" value="UbiA"/>
    <property type="match status" value="1"/>
</dbReference>
<keyword evidence="8" id="KW-0999">Mitochondrion inner membrane</keyword>
<keyword evidence="7 8" id="KW-0472">Membrane</keyword>
<dbReference type="InterPro" id="IPR000537">
    <property type="entry name" value="UbiA_prenyltransferase"/>
</dbReference>
<evidence type="ECO:0000256" key="7">
    <source>
        <dbReference type="ARBA" id="ARBA00023136"/>
    </source>
</evidence>
<dbReference type="InterPro" id="IPR006370">
    <property type="entry name" value="HB_polyprenyltransferase-like"/>
</dbReference>
<dbReference type="EC" id="2.5.1.39" evidence="8"/>
<reference evidence="10" key="1">
    <citation type="submission" date="2020-11" db="EMBL/GenBank/DDBJ databases">
        <title>Chlorella ohadii genome sequencing and assembly.</title>
        <authorList>
            <person name="Murik O."/>
            <person name="Treves H."/>
            <person name="Kedem I."/>
            <person name="Shotland Y."/>
            <person name="Kaplan A."/>
        </authorList>
    </citation>
    <scope>NUCLEOTIDE SEQUENCE</scope>
    <source>
        <strain evidence="10">1</strain>
    </source>
</reference>
<evidence type="ECO:0000256" key="1">
    <source>
        <dbReference type="ARBA" id="ARBA00001946"/>
    </source>
</evidence>
<comment type="similarity">
    <text evidence="3 8">Belongs to the UbiA prenyltransferase family.</text>
</comment>
<dbReference type="EMBL" id="JADXDR010000024">
    <property type="protein sequence ID" value="KAI7844803.1"/>
    <property type="molecule type" value="Genomic_DNA"/>
</dbReference>
<proteinExistence type="inferred from homology"/>
<sequence>MRIEKPIGTWLLAWPCFWSITLAAPAGTLPDLRLMALFGAGAVLLRGAGCTINDLWDRNLDKQVERTRSRPLAAGTVTPAQAVAFLAAQLSAGLAILLQLNPYSQVVGASSLALVAAYPAMKRITGWPQAFLGLTFNWGALFGWAAARGACDWAVVLPLYASGVCWTLVYDTIYAHQDKHDDVKAGIRSTALTFGARTKTYCAGFGAASVALLAATGQAAGCGPAYYAGVAACAAHLAWQIGTVDLDNAADCNAKFVSNTWYGALLFAGILADRLLGAL</sequence>
<comment type="pathway">
    <text evidence="8">Cofactor biosynthesis; ubiquinone biosynthesis.</text>
</comment>